<sequence length="160" mass="18004">MSEWAYINGSILVEVPGKTQEEKDKTVAALLKELPKINGSEGPMCVQVLMLEGYGERPNPKFVAAGLIDGPIKQDFYNIVVTGFLRDMLLEEAKNKLSDFLIQLADRVLVRKMGISCQGINGNYELEESFYGQLAVEKLEDMVDYEARESFYKRITNGNN</sequence>
<accession>A0A8S5SWY3</accession>
<name>A0A8S5SWY3_9CAUD</name>
<reference evidence="1" key="1">
    <citation type="journal article" date="2021" name="Proc. Natl. Acad. Sci. U.S.A.">
        <title>A Catalog of Tens of Thousands of Viruses from Human Metagenomes Reveals Hidden Associations with Chronic Diseases.</title>
        <authorList>
            <person name="Tisza M.J."/>
            <person name="Buck C.B."/>
        </authorList>
    </citation>
    <scope>NUCLEOTIDE SEQUENCE</scope>
    <source>
        <strain evidence="1">CtZHD14</strain>
    </source>
</reference>
<organism evidence="1">
    <name type="scientific">Siphoviridae sp. ctZHD14</name>
    <dbReference type="NCBI Taxonomy" id="2827891"/>
    <lineage>
        <taxon>Viruses</taxon>
        <taxon>Duplodnaviria</taxon>
        <taxon>Heunggongvirae</taxon>
        <taxon>Uroviricota</taxon>
        <taxon>Caudoviricetes</taxon>
    </lineage>
</organism>
<proteinExistence type="predicted"/>
<protein>
    <submittedName>
        <fullName evidence="1">Uncharacterized protein</fullName>
    </submittedName>
</protein>
<dbReference type="EMBL" id="BK032687">
    <property type="protein sequence ID" value="DAF55199.1"/>
    <property type="molecule type" value="Genomic_DNA"/>
</dbReference>
<evidence type="ECO:0000313" key="1">
    <source>
        <dbReference type="EMBL" id="DAF55199.1"/>
    </source>
</evidence>